<gene>
    <name evidence="6" type="ordered locus">Mnod_6863</name>
</gene>
<dbReference type="InterPro" id="IPR003715">
    <property type="entry name" value="Poly_export_N"/>
</dbReference>
<evidence type="ECO:0000256" key="1">
    <source>
        <dbReference type="ARBA" id="ARBA00022729"/>
    </source>
</evidence>
<name>B8IHE5_METNO</name>
<dbReference type="Pfam" id="PF02563">
    <property type="entry name" value="Poly_export"/>
    <property type="match status" value="1"/>
</dbReference>
<dbReference type="STRING" id="460265.Mnod_6863"/>
<proteinExistence type="predicted"/>
<evidence type="ECO:0000256" key="2">
    <source>
        <dbReference type="SAM" id="Coils"/>
    </source>
</evidence>
<accession>B8IHE5</accession>
<dbReference type="Proteomes" id="UP000008207">
    <property type="component" value="Chromosome"/>
</dbReference>
<evidence type="ECO:0000313" key="7">
    <source>
        <dbReference type="Proteomes" id="UP000008207"/>
    </source>
</evidence>
<reference evidence="6 7" key="1">
    <citation type="submission" date="2009-01" db="EMBL/GenBank/DDBJ databases">
        <title>Complete sequence of chromosome of Methylobacterium nodulans ORS 2060.</title>
        <authorList>
            <consortium name="US DOE Joint Genome Institute"/>
            <person name="Lucas S."/>
            <person name="Copeland A."/>
            <person name="Lapidus A."/>
            <person name="Glavina del Rio T."/>
            <person name="Dalin E."/>
            <person name="Tice H."/>
            <person name="Bruce D."/>
            <person name="Goodwin L."/>
            <person name="Pitluck S."/>
            <person name="Sims D."/>
            <person name="Brettin T."/>
            <person name="Detter J.C."/>
            <person name="Han C."/>
            <person name="Larimer F."/>
            <person name="Land M."/>
            <person name="Hauser L."/>
            <person name="Kyrpides N."/>
            <person name="Ivanova N."/>
            <person name="Marx C.J."/>
            <person name="Richardson P."/>
        </authorList>
    </citation>
    <scope>NUCLEOTIDE SEQUENCE [LARGE SCALE GENOMIC DNA]</scope>
    <source>
        <strain evidence="7">LMG 21967 / CNCM I-2342 / ORS 2060</strain>
    </source>
</reference>
<keyword evidence="7" id="KW-1185">Reference proteome</keyword>
<evidence type="ECO:0000259" key="4">
    <source>
        <dbReference type="Pfam" id="PF02563"/>
    </source>
</evidence>
<keyword evidence="2" id="KW-0175">Coiled coil</keyword>
<evidence type="ECO:0000256" key="3">
    <source>
        <dbReference type="SAM" id="MobiDB-lite"/>
    </source>
</evidence>
<feature type="coiled-coil region" evidence="2">
    <location>
        <begin position="372"/>
        <end position="435"/>
    </location>
</feature>
<dbReference type="GO" id="GO:0015159">
    <property type="term" value="F:polysaccharide transmembrane transporter activity"/>
    <property type="evidence" value="ECO:0007669"/>
    <property type="project" value="InterPro"/>
</dbReference>
<dbReference type="Gene3D" id="3.10.560.10">
    <property type="entry name" value="Outer membrane lipoprotein wza domain like"/>
    <property type="match status" value="1"/>
</dbReference>
<dbReference type="eggNOG" id="COG1596">
    <property type="taxonomic scope" value="Bacteria"/>
</dbReference>
<dbReference type="Gene3D" id="3.30.1950.10">
    <property type="entry name" value="wza like domain"/>
    <property type="match status" value="1"/>
</dbReference>
<evidence type="ECO:0000259" key="5">
    <source>
        <dbReference type="Pfam" id="PF10531"/>
    </source>
</evidence>
<dbReference type="PANTHER" id="PTHR33619:SF3">
    <property type="entry name" value="POLYSACCHARIDE EXPORT PROTEIN GFCE-RELATED"/>
    <property type="match status" value="1"/>
</dbReference>
<dbReference type="Pfam" id="PF10531">
    <property type="entry name" value="SLBB"/>
    <property type="match status" value="1"/>
</dbReference>
<dbReference type="InterPro" id="IPR019554">
    <property type="entry name" value="Soluble_ligand-bd"/>
</dbReference>
<feature type="domain" description="Soluble ligand binding" evidence="5">
    <location>
        <begin position="207"/>
        <end position="238"/>
    </location>
</feature>
<dbReference type="AlphaFoldDB" id="B8IHE5"/>
<protein>
    <submittedName>
        <fullName evidence="6">Polysaccharide export protein</fullName>
    </submittedName>
</protein>
<dbReference type="HOGENOM" id="CLU_038802_0_0_5"/>
<evidence type="ECO:0000313" key="6">
    <source>
        <dbReference type="EMBL" id="ACL61608.1"/>
    </source>
</evidence>
<dbReference type="InterPro" id="IPR049712">
    <property type="entry name" value="Poly_export"/>
</dbReference>
<sequence length="529" mass="56442">MALTLGFSSGLALGAFVAAHPDLVRDASGPALQKVLDRIYAISVLPETVGAAKTLVSDRKLVSPAAGVAQAQPTARPSLVQTASAVASDPETAEPTAKAVGAAANPPAGTPIGVGDRLKLAFYERLDVEEDKWGRAASAMKGIQQRPELSGEYAVQEDGTIMVPLLGQIPAAGRRTAEIQAALAKAFSQALGRKGLVNILALERSPVYVLGLVKNPGSYKYASGMTVMHALALAGGLERAGMEPWQKLEAVREVEKRNGATQTILKLLARVAVLRAERDGTQPKIPLKLVELIGASEARSFISGESERRKAIAQTRRNREVAIAAALDAERQALDMMKGRLGPIDDLVRLRQERVNSMKALVSRNILANTVVNQVLSELSDAEQRRQEALNQYSMASARLSSLEQEANRIRAENKSDLQTEIDVIERSLTDAEREINTSHGILSSLTTSHIGSGGQKGVTYEIVRQTAAGPISIMSDGMTVLQPGDLVNVDRSADSKDEALPSEPNVAVPTSDQVDLQPHPSLPVRPRT</sequence>
<dbReference type="EMBL" id="CP001349">
    <property type="protein sequence ID" value="ACL61608.1"/>
    <property type="molecule type" value="Genomic_DNA"/>
</dbReference>
<organism evidence="6 7">
    <name type="scientific">Methylobacterium nodulans (strain LMG 21967 / CNCM I-2342 / ORS 2060)</name>
    <dbReference type="NCBI Taxonomy" id="460265"/>
    <lineage>
        <taxon>Bacteria</taxon>
        <taxon>Pseudomonadati</taxon>
        <taxon>Pseudomonadota</taxon>
        <taxon>Alphaproteobacteria</taxon>
        <taxon>Hyphomicrobiales</taxon>
        <taxon>Methylobacteriaceae</taxon>
        <taxon>Methylobacterium</taxon>
    </lineage>
</organism>
<keyword evidence="1" id="KW-0732">Signal</keyword>
<feature type="region of interest" description="Disordered" evidence="3">
    <location>
        <begin position="491"/>
        <end position="529"/>
    </location>
</feature>
<dbReference type="PANTHER" id="PTHR33619">
    <property type="entry name" value="POLYSACCHARIDE EXPORT PROTEIN GFCE-RELATED"/>
    <property type="match status" value="1"/>
</dbReference>
<dbReference type="KEGG" id="mno:Mnod_6863"/>
<feature type="domain" description="Polysaccharide export protein N-terminal" evidence="4">
    <location>
        <begin position="107"/>
        <end position="189"/>
    </location>
</feature>